<reference evidence="1 2" key="1">
    <citation type="submission" date="2019-07" db="EMBL/GenBank/DDBJ databases">
        <title>Complete Genome Sequence of Leptotrichia hofstadii Strain JCM16775.</title>
        <authorList>
            <person name="Watanabe S."/>
            <person name="Cui L."/>
        </authorList>
    </citation>
    <scope>NUCLEOTIDE SEQUENCE [LARGE SCALE GENOMIC DNA]</scope>
    <source>
        <strain evidence="1 2">JCM16775</strain>
    </source>
</reference>
<proteinExistence type="predicted"/>
<dbReference type="Proteomes" id="UP000321892">
    <property type="component" value="Chromosome"/>
</dbReference>
<name>A0A510JGV3_9FUSO</name>
<evidence type="ECO:0000313" key="1">
    <source>
        <dbReference type="EMBL" id="BBM38510.1"/>
    </source>
</evidence>
<organism evidence="1 2">
    <name type="scientific">Leptotrichia hofstadii</name>
    <dbReference type="NCBI Taxonomy" id="157688"/>
    <lineage>
        <taxon>Bacteria</taxon>
        <taxon>Fusobacteriati</taxon>
        <taxon>Fusobacteriota</taxon>
        <taxon>Fusobacteriia</taxon>
        <taxon>Fusobacteriales</taxon>
        <taxon>Leptotrichiaceae</taxon>
        <taxon>Leptotrichia</taxon>
    </lineage>
</organism>
<dbReference type="AlphaFoldDB" id="A0A510JGV3"/>
<gene>
    <name evidence="1" type="ORF">JCM16775_1219</name>
</gene>
<dbReference type="EMBL" id="AP019823">
    <property type="protein sequence ID" value="BBM38510.1"/>
    <property type="molecule type" value="Genomic_DNA"/>
</dbReference>
<keyword evidence="2" id="KW-1185">Reference proteome</keyword>
<evidence type="ECO:0000313" key="2">
    <source>
        <dbReference type="Proteomes" id="UP000321892"/>
    </source>
</evidence>
<protein>
    <submittedName>
        <fullName evidence="1">Uncharacterized protein</fullName>
    </submittedName>
</protein>
<dbReference type="KEGG" id="lhf:JCM16775_1219"/>
<accession>A0A510JGV3</accession>
<sequence length="69" mass="8366">MLRTNPGSSKNFFEIFTNFIWESSQNIYYLDKLEVLRKRNSLTLTFANKDWNNSIKYINKITKVFKMYT</sequence>